<dbReference type="Proteomes" id="UP000800200">
    <property type="component" value="Unassembled WGS sequence"/>
</dbReference>
<organism evidence="1 2">
    <name type="scientific">Zopfia rhizophila CBS 207.26</name>
    <dbReference type="NCBI Taxonomy" id="1314779"/>
    <lineage>
        <taxon>Eukaryota</taxon>
        <taxon>Fungi</taxon>
        <taxon>Dikarya</taxon>
        <taxon>Ascomycota</taxon>
        <taxon>Pezizomycotina</taxon>
        <taxon>Dothideomycetes</taxon>
        <taxon>Dothideomycetes incertae sedis</taxon>
        <taxon>Zopfiaceae</taxon>
        <taxon>Zopfia</taxon>
    </lineage>
</organism>
<gene>
    <name evidence="1" type="ORF">K469DRAFT_692042</name>
</gene>
<keyword evidence="2" id="KW-1185">Reference proteome</keyword>
<dbReference type="OrthoDB" id="5342184at2759"/>
<name>A0A6A6DT65_9PEZI</name>
<accession>A0A6A6DT65</accession>
<sequence length="254" mass="28390">MSILLPLYVYPWAGVWDPLYKVATSHPTLNFTVIVNPCSGPCVRRLPEQPYLDEIPKLKNYPNIRTLGYVATNYTNKGIDSVLEEIATYANWTALTGVKGMDVQGIFFDETPGTYDWEKYAYLKKATDKVKGEKGKGLVHNPGTIPGTLSNYLDLADITVIFEETFMNWLNKFNFDALKSFSSLIAQVSNPKSRLGIILHSTPTLADSAMQWVVQEMKGMVGWMFLTSVGIKSEYFHSFSAIFEGFIDAVGRAG</sequence>
<dbReference type="PANTHER" id="PTHR35040:SF7">
    <property type="entry name" value="FIBRONECTIN TYPE-III DOMAIN-CONTAINING PROTEIN-RELATED"/>
    <property type="match status" value="1"/>
</dbReference>
<proteinExistence type="predicted"/>
<dbReference type="InterPro" id="IPR021986">
    <property type="entry name" value="Spherulin4"/>
</dbReference>
<dbReference type="PANTHER" id="PTHR35040">
    <property type="match status" value="1"/>
</dbReference>
<dbReference type="Pfam" id="PF12138">
    <property type="entry name" value="Spherulin4"/>
    <property type="match status" value="1"/>
</dbReference>
<evidence type="ECO:0000313" key="1">
    <source>
        <dbReference type="EMBL" id="KAF2181582.1"/>
    </source>
</evidence>
<dbReference type="EMBL" id="ML994652">
    <property type="protein sequence ID" value="KAF2181582.1"/>
    <property type="molecule type" value="Genomic_DNA"/>
</dbReference>
<reference evidence="1" key="1">
    <citation type="journal article" date="2020" name="Stud. Mycol.">
        <title>101 Dothideomycetes genomes: a test case for predicting lifestyles and emergence of pathogens.</title>
        <authorList>
            <person name="Haridas S."/>
            <person name="Albert R."/>
            <person name="Binder M."/>
            <person name="Bloem J."/>
            <person name="Labutti K."/>
            <person name="Salamov A."/>
            <person name="Andreopoulos B."/>
            <person name="Baker S."/>
            <person name="Barry K."/>
            <person name="Bills G."/>
            <person name="Bluhm B."/>
            <person name="Cannon C."/>
            <person name="Castanera R."/>
            <person name="Culley D."/>
            <person name="Daum C."/>
            <person name="Ezra D."/>
            <person name="Gonzalez J."/>
            <person name="Henrissat B."/>
            <person name="Kuo A."/>
            <person name="Liang C."/>
            <person name="Lipzen A."/>
            <person name="Lutzoni F."/>
            <person name="Magnuson J."/>
            <person name="Mondo S."/>
            <person name="Nolan M."/>
            <person name="Ohm R."/>
            <person name="Pangilinan J."/>
            <person name="Park H.-J."/>
            <person name="Ramirez L."/>
            <person name="Alfaro M."/>
            <person name="Sun H."/>
            <person name="Tritt A."/>
            <person name="Yoshinaga Y."/>
            <person name="Zwiers L.-H."/>
            <person name="Turgeon B."/>
            <person name="Goodwin S."/>
            <person name="Spatafora J."/>
            <person name="Crous P."/>
            <person name="Grigoriev I."/>
        </authorList>
    </citation>
    <scope>NUCLEOTIDE SEQUENCE</scope>
    <source>
        <strain evidence="1">CBS 207.26</strain>
    </source>
</reference>
<evidence type="ECO:0000313" key="2">
    <source>
        <dbReference type="Proteomes" id="UP000800200"/>
    </source>
</evidence>
<protein>
    <recommendedName>
        <fullName evidence="3">Spherulation-specific family 4</fullName>
    </recommendedName>
</protein>
<evidence type="ECO:0008006" key="3">
    <source>
        <dbReference type="Google" id="ProtNLM"/>
    </source>
</evidence>
<dbReference type="AlphaFoldDB" id="A0A6A6DT65"/>